<evidence type="ECO:0000256" key="9">
    <source>
        <dbReference type="ARBA" id="ARBA00073436"/>
    </source>
</evidence>
<evidence type="ECO:0000256" key="6">
    <source>
        <dbReference type="ARBA" id="ARBA00023709"/>
    </source>
</evidence>
<dbReference type="PROSITE" id="PS00166">
    <property type="entry name" value="ENOYL_COA_HYDRATASE"/>
    <property type="match status" value="1"/>
</dbReference>
<evidence type="ECO:0000256" key="5">
    <source>
        <dbReference type="ARBA" id="ARBA00023239"/>
    </source>
</evidence>
<dbReference type="FunFam" id="3.90.226.10:FF:000009">
    <property type="entry name" value="Carnitinyl-CoA dehydratase"/>
    <property type="match status" value="1"/>
</dbReference>
<dbReference type="SUPFAM" id="SSF52096">
    <property type="entry name" value="ClpP/crotonase"/>
    <property type="match status" value="1"/>
</dbReference>
<comment type="similarity">
    <text evidence="2 10">Belongs to the enoyl-CoA hydratase/isomerase family.</text>
</comment>
<evidence type="ECO:0000256" key="2">
    <source>
        <dbReference type="ARBA" id="ARBA00005254"/>
    </source>
</evidence>
<reference evidence="11 12" key="1">
    <citation type="submission" date="2020-07" db="EMBL/GenBank/DDBJ databases">
        <title>non toxigenic Corynebacterium sp. nov from a clinical source.</title>
        <authorList>
            <person name="Bernier A.-M."/>
            <person name="Bernard K."/>
        </authorList>
    </citation>
    <scope>NUCLEOTIDE SEQUENCE [LARGE SCALE GENOMIC DNA]</scope>
    <source>
        <strain evidence="12">NML 93-0612</strain>
    </source>
</reference>
<keyword evidence="5" id="KW-0456">Lyase</keyword>
<dbReference type="InterPro" id="IPR014748">
    <property type="entry name" value="Enoyl-CoA_hydra_C"/>
</dbReference>
<evidence type="ECO:0000256" key="7">
    <source>
        <dbReference type="ARBA" id="ARBA00023717"/>
    </source>
</evidence>
<sequence length="255" mass="27826">MSKILLSSKGRVGVIQLNDPESLNCLDQETLREILRACEEFDQEPKIGTILIQGHPQAFSAGGDISEMAEKTSVEAFSEDLFQFGQQVLQVRKPMIAAVRGYALGGGCELALACDIIVAGESARFGQPEIKLGIIPGMGGTQRLTRAIGKYKAMDMCLSGRLLTAKEAEQADLVSRVVPDEQLEAEALELAKKIAEMPLSAALMAKEAINASFESTLSQGLLFERRSFHSLFATTDQKEGMRAFQQKRVPKFTNK</sequence>
<dbReference type="Pfam" id="PF00378">
    <property type="entry name" value="ECH_1"/>
    <property type="match status" value="1"/>
</dbReference>
<evidence type="ECO:0000313" key="12">
    <source>
        <dbReference type="Proteomes" id="UP000515570"/>
    </source>
</evidence>
<evidence type="ECO:0000256" key="10">
    <source>
        <dbReference type="RuleBase" id="RU003707"/>
    </source>
</evidence>
<comment type="catalytic activity">
    <reaction evidence="6">
        <text>a (3S)-3-hydroxyacyl-CoA = a (2E)-enoyl-CoA + H2O</text>
        <dbReference type="Rhea" id="RHEA:16105"/>
        <dbReference type="ChEBI" id="CHEBI:15377"/>
        <dbReference type="ChEBI" id="CHEBI:57318"/>
        <dbReference type="ChEBI" id="CHEBI:58856"/>
        <dbReference type="EC" id="4.2.1.17"/>
    </reaction>
</comment>
<dbReference type="InterPro" id="IPR029045">
    <property type="entry name" value="ClpP/crotonase-like_dom_sf"/>
</dbReference>
<dbReference type="InterPro" id="IPR018376">
    <property type="entry name" value="Enoyl-CoA_hyd/isom_CS"/>
</dbReference>
<dbReference type="FunFam" id="1.10.12.10:FF:000001">
    <property type="entry name" value="Probable enoyl-CoA hydratase, mitochondrial"/>
    <property type="match status" value="1"/>
</dbReference>
<name>A0A7G5FGQ9_9CORY</name>
<dbReference type="PANTHER" id="PTHR11941:SF54">
    <property type="entry name" value="ENOYL-COA HYDRATASE, MITOCHONDRIAL"/>
    <property type="match status" value="1"/>
</dbReference>
<dbReference type="EMBL" id="CP059833">
    <property type="protein sequence ID" value="QMV85800.1"/>
    <property type="molecule type" value="Genomic_DNA"/>
</dbReference>
<keyword evidence="12" id="KW-1185">Reference proteome</keyword>
<protein>
    <recommendedName>
        <fullName evidence="8">Probable enoyl-CoA hydratase EchA17</fullName>
        <ecNumber evidence="3">4.2.1.17</ecNumber>
    </recommendedName>
    <alternativeName>
        <fullName evidence="9">Probable enoyl-CoA hydratase echA17</fullName>
    </alternativeName>
</protein>
<dbReference type="RefSeq" id="WP_182386617.1">
    <property type="nucleotide sequence ID" value="NZ_CP059833.1"/>
</dbReference>
<dbReference type="AlphaFoldDB" id="A0A7G5FGQ9"/>
<evidence type="ECO:0000256" key="1">
    <source>
        <dbReference type="ARBA" id="ARBA00002994"/>
    </source>
</evidence>
<evidence type="ECO:0000313" key="11">
    <source>
        <dbReference type="EMBL" id="QMV85800.1"/>
    </source>
</evidence>
<keyword evidence="11" id="KW-0413">Isomerase</keyword>
<accession>A0A7G5FGQ9</accession>
<comment type="catalytic activity">
    <reaction evidence="7">
        <text>a 4-saturated-(3S)-3-hydroxyacyl-CoA = a (3E)-enoyl-CoA + H2O</text>
        <dbReference type="Rhea" id="RHEA:20724"/>
        <dbReference type="ChEBI" id="CHEBI:15377"/>
        <dbReference type="ChEBI" id="CHEBI:58521"/>
        <dbReference type="ChEBI" id="CHEBI:137480"/>
        <dbReference type="EC" id="4.2.1.17"/>
    </reaction>
</comment>
<keyword evidence="4" id="KW-0443">Lipid metabolism</keyword>
<dbReference type="Gene3D" id="3.90.226.10">
    <property type="entry name" value="2-enoyl-CoA Hydratase, Chain A, domain 1"/>
    <property type="match status" value="1"/>
</dbReference>
<dbReference type="EC" id="4.2.1.17" evidence="3"/>
<dbReference type="CDD" id="cd06558">
    <property type="entry name" value="crotonase-like"/>
    <property type="match status" value="1"/>
</dbReference>
<evidence type="ECO:0000256" key="3">
    <source>
        <dbReference type="ARBA" id="ARBA00012076"/>
    </source>
</evidence>
<dbReference type="PANTHER" id="PTHR11941">
    <property type="entry name" value="ENOYL-COA HYDRATASE-RELATED"/>
    <property type="match status" value="1"/>
</dbReference>
<dbReference type="InterPro" id="IPR001753">
    <property type="entry name" value="Enoyl-CoA_hydra/iso"/>
</dbReference>
<dbReference type="GO" id="GO:0016853">
    <property type="term" value="F:isomerase activity"/>
    <property type="evidence" value="ECO:0007669"/>
    <property type="project" value="UniProtKB-KW"/>
</dbReference>
<proteinExistence type="inferred from homology"/>
<evidence type="ECO:0000256" key="4">
    <source>
        <dbReference type="ARBA" id="ARBA00022832"/>
    </source>
</evidence>
<dbReference type="Proteomes" id="UP000515570">
    <property type="component" value="Chromosome"/>
</dbReference>
<gene>
    <name evidence="11" type="ORF">HW450_03440</name>
</gene>
<evidence type="ECO:0000256" key="8">
    <source>
        <dbReference type="ARBA" id="ARBA00039456"/>
    </source>
</evidence>
<dbReference type="GO" id="GO:0006635">
    <property type="term" value="P:fatty acid beta-oxidation"/>
    <property type="evidence" value="ECO:0007669"/>
    <property type="project" value="TreeGrafter"/>
</dbReference>
<keyword evidence="4" id="KW-0276">Fatty acid metabolism</keyword>
<dbReference type="Gene3D" id="1.10.12.10">
    <property type="entry name" value="Lyase 2-enoyl-coa Hydratase, Chain A, domain 2"/>
    <property type="match status" value="1"/>
</dbReference>
<comment type="function">
    <text evidence="1">Could possibly oxidize fatty acids using specific components.</text>
</comment>
<organism evidence="11 12">
    <name type="scientific">Corynebacterium hindlerae</name>
    <dbReference type="NCBI Taxonomy" id="699041"/>
    <lineage>
        <taxon>Bacteria</taxon>
        <taxon>Bacillati</taxon>
        <taxon>Actinomycetota</taxon>
        <taxon>Actinomycetes</taxon>
        <taxon>Mycobacteriales</taxon>
        <taxon>Corynebacteriaceae</taxon>
        <taxon>Corynebacterium</taxon>
    </lineage>
</organism>
<dbReference type="GO" id="GO:0004300">
    <property type="term" value="F:enoyl-CoA hydratase activity"/>
    <property type="evidence" value="ECO:0007669"/>
    <property type="project" value="UniProtKB-EC"/>
</dbReference>